<dbReference type="InterPro" id="IPR045997">
    <property type="entry name" value="DUF5953"/>
</dbReference>
<reference evidence="2" key="1">
    <citation type="submission" date="2016-11" db="EMBL/GenBank/DDBJ databases">
        <authorList>
            <person name="Shukria A."/>
            <person name="Stevens D.C."/>
        </authorList>
    </citation>
    <scope>NUCLEOTIDE SEQUENCE [LARGE SCALE GENOMIC DNA]</scope>
    <source>
        <strain evidence="2">Cbfe23</strain>
    </source>
</reference>
<dbReference type="OrthoDB" id="5497996at2"/>
<dbReference type="Pfam" id="PF19378">
    <property type="entry name" value="DUF5953"/>
    <property type="match status" value="1"/>
</dbReference>
<evidence type="ECO:0000313" key="2">
    <source>
        <dbReference type="Proteomes" id="UP000182229"/>
    </source>
</evidence>
<comment type="caution">
    <text evidence="1">The sequence shown here is derived from an EMBL/GenBank/DDBJ whole genome shotgun (WGS) entry which is preliminary data.</text>
</comment>
<sequence length="253" mass="27539">MANPQSPLVLTVYAPALADDDSRPLAVIRGMERALPGLRLESTISSEGKLVPLPQREAWLAQGRPNGRGVRLICNSDESYRVTVSGWERPAGVSPRGQSQLEVHAKLPLHVVGSAAAADVFESMGEATRAFWGRATPESVAAEMAQQVRHSVRQPHVPPRGLPTLKLTEEIRSPEIPHHLGWLNYWSDAAARAIGFPDPARDAELLSRSRRTATGGWVVQLTDAPLDLDNPAHLDALKRAYERFPEIGGRAAP</sequence>
<accession>A0A1L9BG58</accession>
<proteinExistence type="predicted"/>
<keyword evidence="2" id="KW-1185">Reference proteome</keyword>
<organism evidence="1 2">
    <name type="scientific">Cystobacter ferrugineus</name>
    <dbReference type="NCBI Taxonomy" id="83449"/>
    <lineage>
        <taxon>Bacteria</taxon>
        <taxon>Pseudomonadati</taxon>
        <taxon>Myxococcota</taxon>
        <taxon>Myxococcia</taxon>
        <taxon>Myxococcales</taxon>
        <taxon>Cystobacterineae</taxon>
        <taxon>Archangiaceae</taxon>
        <taxon>Cystobacter</taxon>
    </lineage>
</organism>
<reference evidence="1 2" key="2">
    <citation type="submission" date="2016-12" db="EMBL/GenBank/DDBJ databases">
        <title>Draft Genome Sequence of Cystobacter ferrugineus Strain Cbfe23.</title>
        <authorList>
            <person name="Akbar S."/>
            <person name="Dowd S.E."/>
            <person name="Stevens D.C."/>
        </authorList>
    </citation>
    <scope>NUCLEOTIDE SEQUENCE [LARGE SCALE GENOMIC DNA]</scope>
    <source>
        <strain evidence="1 2">Cbfe23</strain>
    </source>
</reference>
<dbReference type="Proteomes" id="UP000182229">
    <property type="component" value="Unassembled WGS sequence"/>
</dbReference>
<dbReference type="RefSeq" id="WP_071897620.1">
    <property type="nucleotide sequence ID" value="NZ_MPIN01000002.1"/>
</dbReference>
<evidence type="ECO:0000313" key="1">
    <source>
        <dbReference type="EMBL" id="OJH41188.1"/>
    </source>
</evidence>
<evidence type="ECO:0008006" key="3">
    <source>
        <dbReference type="Google" id="ProtNLM"/>
    </source>
</evidence>
<gene>
    <name evidence="1" type="ORF">BON30_09900</name>
</gene>
<dbReference type="AlphaFoldDB" id="A0A1L9BG58"/>
<dbReference type="EMBL" id="MPIN01000002">
    <property type="protein sequence ID" value="OJH41188.1"/>
    <property type="molecule type" value="Genomic_DNA"/>
</dbReference>
<protein>
    <recommendedName>
        <fullName evidence="3">Immunity protein 52 domain-containing protein</fullName>
    </recommendedName>
</protein>
<name>A0A1L9BG58_9BACT</name>